<organism evidence="3 4">
    <name type="scientific">Kordia aestuariivivens</name>
    <dbReference type="NCBI Taxonomy" id="2759037"/>
    <lineage>
        <taxon>Bacteria</taxon>
        <taxon>Pseudomonadati</taxon>
        <taxon>Bacteroidota</taxon>
        <taxon>Flavobacteriia</taxon>
        <taxon>Flavobacteriales</taxon>
        <taxon>Flavobacteriaceae</taxon>
        <taxon>Kordia</taxon>
    </lineage>
</organism>
<feature type="chain" id="PRO_5047405832" evidence="1">
    <location>
        <begin position="26"/>
        <end position="248"/>
    </location>
</feature>
<evidence type="ECO:0000256" key="1">
    <source>
        <dbReference type="SAM" id="SignalP"/>
    </source>
</evidence>
<comment type="caution">
    <text evidence="3">The sequence shown here is derived from an EMBL/GenBank/DDBJ whole genome shotgun (WGS) entry which is preliminary data.</text>
</comment>
<reference evidence="3 4" key="1">
    <citation type="submission" date="2020-07" db="EMBL/GenBank/DDBJ databases">
        <title>Description of Kordia aestuariivivens sp. nov., isolated from a tidal flat.</title>
        <authorList>
            <person name="Park S."/>
            <person name="Yoon J.-H."/>
        </authorList>
    </citation>
    <scope>NUCLEOTIDE SEQUENCE [LARGE SCALE GENOMIC DNA]</scope>
    <source>
        <strain evidence="3 4">YSTF-M3</strain>
    </source>
</reference>
<keyword evidence="3" id="KW-0378">Hydrolase</keyword>
<dbReference type="Pfam" id="PF09992">
    <property type="entry name" value="NAGPA"/>
    <property type="match status" value="1"/>
</dbReference>
<keyword evidence="4" id="KW-1185">Reference proteome</keyword>
<dbReference type="Proteomes" id="UP000619238">
    <property type="component" value="Unassembled WGS sequence"/>
</dbReference>
<protein>
    <submittedName>
        <fullName evidence="3">Phosphodiester glycosidase family protein</fullName>
    </submittedName>
</protein>
<name>A0ABR7QGB7_9FLAO</name>
<dbReference type="RefSeq" id="WP_187564575.1">
    <property type="nucleotide sequence ID" value="NZ_JACGWS010000021.1"/>
</dbReference>
<gene>
    <name evidence="3" type="ORF">H2O64_22880</name>
</gene>
<dbReference type="PANTHER" id="PTHR40446:SF2">
    <property type="entry name" value="N-ACETYLGLUCOSAMINE-1-PHOSPHODIESTER ALPHA-N-ACETYLGLUCOSAMINIDASE"/>
    <property type="match status" value="1"/>
</dbReference>
<proteinExistence type="predicted"/>
<evidence type="ECO:0000313" key="4">
    <source>
        <dbReference type="Proteomes" id="UP000619238"/>
    </source>
</evidence>
<dbReference type="EMBL" id="JACGWS010000021">
    <property type="protein sequence ID" value="MBC8757533.1"/>
    <property type="molecule type" value="Genomic_DNA"/>
</dbReference>
<feature type="domain" description="Phosphodiester glycosidase" evidence="2">
    <location>
        <begin position="76"/>
        <end position="225"/>
    </location>
</feature>
<feature type="signal peptide" evidence="1">
    <location>
        <begin position="1"/>
        <end position="25"/>
    </location>
</feature>
<dbReference type="PANTHER" id="PTHR40446">
    <property type="entry name" value="N-ACETYLGLUCOSAMINE-1-PHOSPHODIESTER ALPHA-N-ACETYLGLUCOSAMINIDASE"/>
    <property type="match status" value="1"/>
</dbReference>
<keyword evidence="3" id="KW-0326">Glycosidase</keyword>
<dbReference type="InterPro" id="IPR018711">
    <property type="entry name" value="NAGPA"/>
</dbReference>
<evidence type="ECO:0000313" key="3">
    <source>
        <dbReference type="EMBL" id="MBC8757533.1"/>
    </source>
</evidence>
<evidence type="ECO:0000259" key="2">
    <source>
        <dbReference type="Pfam" id="PF09992"/>
    </source>
</evidence>
<sequence length="248" mass="27906">MTLKKTLFGCSLILLVTMMSFCAKPAPKKQRDTTRILAYEVNPKTEKLQFYWKNDEGEVYSNFQNLKTQLQAKQQELVFAMNGGMYQKDQSPQGLYIENGKLKSPLETKAAGFGNFYLQPNGVFYITQENNPVICVTTAFKNAENIKYATQSGPMLVIDGKLHEKLTKGSENLHIRNGVGVLPNGNLLFAMSKEKINFYDFATFFKENGCKNALYLDGFVSKTYLPSKNYQQLDGNFGVIIGVVKSAH</sequence>
<accession>A0ABR7QGB7</accession>
<keyword evidence="1" id="KW-0732">Signal</keyword>
<dbReference type="GO" id="GO:0016798">
    <property type="term" value="F:hydrolase activity, acting on glycosyl bonds"/>
    <property type="evidence" value="ECO:0007669"/>
    <property type="project" value="UniProtKB-KW"/>
</dbReference>